<reference evidence="1 2" key="1">
    <citation type="submission" date="2018-04" db="EMBL/GenBank/DDBJ databases">
        <title>The genome of golden apple snail Pomacea canaliculata provides insight into stress tolerance and invasive adaptation.</title>
        <authorList>
            <person name="Liu C."/>
            <person name="Liu B."/>
            <person name="Ren Y."/>
            <person name="Zhang Y."/>
            <person name="Wang H."/>
            <person name="Li S."/>
            <person name="Jiang F."/>
            <person name="Yin L."/>
            <person name="Zhang G."/>
            <person name="Qian W."/>
            <person name="Fan W."/>
        </authorList>
    </citation>
    <scope>NUCLEOTIDE SEQUENCE [LARGE SCALE GENOMIC DNA]</scope>
    <source>
        <strain evidence="1">SZHN2017</strain>
        <tissue evidence="1">Muscle</tissue>
    </source>
</reference>
<organism evidence="1 2">
    <name type="scientific">Pomacea canaliculata</name>
    <name type="common">Golden apple snail</name>
    <dbReference type="NCBI Taxonomy" id="400727"/>
    <lineage>
        <taxon>Eukaryota</taxon>
        <taxon>Metazoa</taxon>
        <taxon>Spiralia</taxon>
        <taxon>Lophotrochozoa</taxon>
        <taxon>Mollusca</taxon>
        <taxon>Gastropoda</taxon>
        <taxon>Caenogastropoda</taxon>
        <taxon>Architaenioglossa</taxon>
        <taxon>Ampullarioidea</taxon>
        <taxon>Ampullariidae</taxon>
        <taxon>Pomacea</taxon>
    </lineage>
</organism>
<keyword evidence="2" id="KW-1185">Reference proteome</keyword>
<dbReference type="OrthoDB" id="6250723at2759"/>
<protein>
    <submittedName>
        <fullName evidence="1">Uncharacterized protein</fullName>
    </submittedName>
</protein>
<sequence>MVVCDPDMASIDGAPSPGLKVPKIHIIDSRDEPPLAQPLPLPPTDHAYSVRRRSLILDAPSVPRAARSPSPERRYVRTVPRDMVEAAKRRCLRARVRTK</sequence>
<name>A0A2T7P4D4_POMCA</name>
<evidence type="ECO:0000313" key="2">
    <source>
        <dbReference type="Proteomes" id="UP000245119"/>
    </source>
</evidence>
<dbReference type="AlphaFoldDB" id="A0A2T7P4D4"/>
<gene>
    <name evidence="1" type="ORF">C0Q70_10850</name>
</gene>
<dbReference type="Proteomes" id="UP000245119">
    <property type="component" value="Linkage Group LG6"/>
</dbReference>
<evidence type="ECO:0000313" key="1">
    <source>
        <dbReference type="EMBL" id="PVD28263.1"/>
    </source>
</evidence>
<proteinExistence type="predicted"/>
<dbReference type="EMBL" id="PZQS01000006">
    <property type="protein sequence ID" value="PVD28263.1"/>
    <property type="molecule type" value="Genomic_DNA"/>
</dbReference>
<comment type="caution">
    <text evidence="1">The sequence shown here is derived from an EMBL/GenBank/DDBJ whole genome shotgun (WGS) entry which is preliminary data.</text>
</comment>
<accession>A0A2T7P4D4</accession>